<reference evidence="2 3" key="1">
    <citation type="submission" date="2019-02" db="EMBL/GenBank/DDBJ databases">
        <title>Deep-cultivation of Planctomycetes and their phenomic and genomic characterization uncovers novel biology.</title>
        <authorList>
            <person name="Wiegand S."/>
            <person name="Jogler M."/>
            <person name="Boedeker C."/>
            <person name="Pinto D."/>
            <person name="Vollmers J."/>
            <person name="Rivas-Marin E."/>
            <person name="Kohn T."/>
            <person name="Peeters S.H."/>
            <person name="Heuer A."/>
            <person name="Rast P."/>
            <person name="Oberbeckmann S."/>
            <person name="Bunk B."/>
            <person name="Jeske O."/>
            <person name="Meyerdierks A."/>
            <person name="Storesund J.E."/>
            <person name="Kallscheuer N."/>
            <person name="Luecker S."/>
            <person name="Lage O.M."/>
            <person name="Pohl T."/>
            <person name="Merkel B.J."/>
            <person name="Hornburger P."/>
            <person name="Mueller R.-W."/>
            <person name="Bruemmer F."/>
            <person name="Labrenz M."/>
            <person name="Spormann A.M."/>
            <person name="Op den Camp H."/>
            <person name="Overmann J."/>
            <person name="Amann R."/>
            <person name="Jetten M.S.M."/>
            <person name="Mascher T."/>
            <person name="Medema M.H."/>
            <person name="Devos D.P."/>
            <person name="Kaster A.-K."/>
            <person name="Ovreas L."/>
            <person name="Rohde M."/>
            <person name="Galperin M.Y."/>
            <person name="Jogler C."/>
        </authorList>
    </citation>
    <scope>NUCLEOTIDE SEQUENCE [LARGE SCALE GENOMIC DNA]</scope>
    <source>
        <strain evidence="2 3">Pla85_3_4</strain>
    </source>
</reference>
<protein>
    <recommendedName>
        <fullName evidence="4">DUF1294 domain-containing protein</fullName>
    </recommendedName>
</protein>
<feature type="transmembrane region" description="Helical" evidence="1">
    <location>
        <begin position="70"/>
        <end position="93"/>
    </location>
</feature>
<evidence type="ECO:0008006" key="4">
    <source>
        <dbReference type="Google" id="ProtNLM"/>
    </source>
</evidence>
<gene>
    <name evidence="2" type="ORF">Pla8534_54790</name>
</gene>
<dbReference type="KEGG" id="lcre:Pla8534_54790"/>
<dbReference type="Proteomes" id="UP000317648">
    <property type="component" value="Chromosome"/>
</dbReference>
<keyword evidence="1" id="KW-0472">Membrane</keyword>
<organism evidence="2 3">
    <name type="scientific">Lignipirellula cremea</name>
    <dbReference type="NCBI Taxonomy" id="2528010"/>
    <lineage>
        <taxon>Bacteria</taxon>
        <taxon>Pseudomonadati</taxon>
        <taxon>Planctomycetota</taxon>
        <taxon>Planctomycetia</taxon>
        <taxon>Pirellulales</taxon>
        <taxon>Pirellulaceae</taxon>
        <taxon>Lignipirellula</taxon>
    </lineage>
</organism>
<proteinExistence type="predicted"/>
<evidence type="ECO:0000256" key="1">
    <source>
        <dbReference type="SAM" id="Phobius"/>
    </source>
</evidence>
<evidence type="ECO:0000313" key="3">
    <source>
        <dbReference type="Proteomes" id="UP000317648"/>
    </source>
</evidence>
<accession>A0A518E0N1</accession>
<dbReference type="EMBL" id="CP036433">
    <property type="protein sequence ID" value="QDU97629.1"/>
    <property type="molecule type" value="Genomic_DNA"/>
</dbReference>
<evidence type="ECO:0000313" key="2">
    <source>
        <dbReference type="EMBL" id="QDU97629.1"/>
    </source>
</evidence>
<keyword evidence="1" id="KW-1133">Transmembrane helix</keyword>
<keyword evidence="3" id="KW-1185">Reference proteome</keyword>
<dbReference type="RefSeq" id="WP_231756412.1">
    <property type="nucleotide sequence ID" value="NZ_CP036433.1"/>
</dbReference>
<sequence>MYGWMLAGYVLVSAVMSVVTFAAYGLDKRWAQRQKRRIPEKRLHMFALLGGWPGAWAGQQYFRHKTQKGAFLLVFRLTVLLHLLLLGCLLYEASGLAAWLHPTGNG</sequence>
<dbReference type="Pfam" id="PF06961">
    <property type="entry name" value="DUF1294"/>
    <property type="match status" value="1"/>
</dbReference>
<keyword evidence="1" id="KW-0812">Transmembrane</keyword>
<dbReference type="AlphaFoldDB" id="A0A518E0N1"/>
<name>A0A518E0N1_9BACT</name>
<dbReference type="InterPro" id="IPR010718">
    <property type="entry name" value="DUF1294"/>
</dbReference>
<feature type="transmembrane region" description="Helical" evidence="1">
    <location>
        <begin position="6"/>
        <end position="26"/>
    </location>
</feature>